<dbReference type="PANTHER" id="PTHR10903:SF62">
    <property type="entry name" value="GTPASE IMAP FAMILY MEMBER 4-LIKE-RELATED"/>
    <property type="match status" value="1"/>
</dbReference>
<dbReference type="InterPro" id="IPR027417">
    <property type="entry name" value="P-loop_NTPase"/>
</dbReference>
<reference evidence="7" key="2">
    <citation type="submission" date="2025-09" db="UniProtKB">
        <authorList>
            <consortium name="Ensembl"/>
        </authorList>
    </citation>
    <scope>IDENTIFICATION</scope>
</reference>
<dbReference type="Gene3D" id="3.40.50.300">
    <property type="entry name" value="P-loop containing nucleotide triphosphate hydrolases"/>
    <property type="match status" value="1"/>
</dbReference>
<dbReference type="Proteomes" id="UP000261540">
    <property type="component" value="Unplaced"/>
</dbReference>
<dbReference type="InterPro" id="IPR006703">
    <property type="entry name" value="G_AIG1"/>
</dbReference>
<evidence type="ECO:0000256" key="1">
    <source>
        <dbReference type="ARBA" id="ARBA00008535"/>
    </source>
</evidence>
<reference evidence="7" key="1">
    <citation type="submission" date="2025-08" db="UniProtKB">
        <authorList>
            <consortium name="Ensembl"/>
        </authorList>
    </citation>
    <scope>IDENTIFICATION</scope>
</reference>
<keyword evidence="3" id="KW-0342">GTP-binding</keyword>
<evidence type="ECO:0000259" key="6">
    <source>
        <dbReference type="PROSITE" id="PS51720"/>
    </source>
</evidence>
<evidence type="ECO:0000256" key="4">
    <source>
        <dbReference type="SAM" id="MobiDB-lite"/>
    </source>
</evidence>
<dbReference type="GeneTree" id="ENSGT01150000286992"/>
<dbReference type="SUPFAM" id="SSF52540">
    <property type="entry name" value="P-loop containing nucleoside triphosphate hydrolases"/>
    <property type="match status" value="1"/>
</dbReference>
<keyword evidence="8" id="KW-1185">Reference proteome</keyword>
<evidence type="ECO:0000313" key="7">
    <source>
        <dbReference type="Ensembl" id="ENSPKIP00000041450.1"/>
    </source>
</evidence>
<dbReference type="GO" id="GO:0005525">
    <property type="term" value="F:GTP binding"/>
    <property type="evidence" value="ECO:0007669"/>
    <property type="project" value="UniProtKB-KW"/>
</dbReference>
<evidence type="ECO:0000256" key="3">
    <source>
        <dbReference type="ARBA" id="ARBA00023134"/>
    </source>
</evidence>
<dbReference type="Ensembl" id="ENSPKIT00000022485.1">
    <property type="protein sequence ID" value="ENSPKIP00000041450.1"/>
    <property type="gene ID" value="ENSPKIG00000018002.1"/>
</dbReference>
<name>A0A3B3TFK8_9TELE</name>
<evidence type="ECO:0000256" key="2">
    <source>
        <dbReference type="ARBA" id="ARBA00022741"/>
    </source>
</evidence>
<dbReference type="AlphaFoldDB" id="A0A3B3TFK8"/>
<dbReference type="InterPro" id="IPR045058">
    <property type="entry name" value="GIMA/IAN/Toc"/>
</dbReference>
<evidence type="ECO:0000313" key="8">
    <source>
        <dbReference type="Proteomes" id="UP000261540"/>
    </source>
</evidence>
<dbReference type="PROSITE" id="PS51720">
    <property type="entry name" value="G_AIG1"/>
    <property type="match status" value="1"/>
</dbReference>
<organism evidence="7 8">
    <name type="scientific">Paramormyrops kingsleyae</name>
    <dbReference type="NCBI Taxonomy" id="1676925"/>
    <lineage>
        <taxon>Eukaryota</taxon>
        <taxon>Metazoa</taxon>
        <taxon>Chordata</taxon>
        <taxon>Craniata</taxon>
        <taxon>Vertebrata</taxon>
        <taxon>Euteleostomi</taxon>
        <taxon>Actinopterygii</taxon>
        <taxon>Neopterygii</taxon>
        <taxon>Teleostei</taxon>
        <taxon>Osteoglossocephala</taxon>
        <taxon>Osteoglossomorpha</taxon>
        <taxon>Osteoglossiformes</taxon>
        <taxon>Mormyridae</taxon>
        <taxon>Paramormyrops</taxon>
    </lineage>
</organism>
<dbReference type="Pfam" id="PF04548">
    <property type="entry name" value="AIG1"/>
    <property type="match status" value="1"/>
</dbReference>
<keyword evidence="5" id="KW-0812">Transmembrane</keyword>
<dbReference type="STRING" id="1676925.ENSPKIP00000041450"/>
<feature type="domain" description="AIG1-type G" evidence="6">
    <location>
        <begin position="10"/>
        <end position="217"/>
    </location>
</feature>
<dbReference type="CDD" id="cd01852">
    <property type="entry name" value="AIG1"/>
    <property type="match status" value="1"/>
</dbReference>
<accession>A0A3B3TFK8</accession>
<dbReference type="PANTHER" id="PTHR10903">
    <property type="entry name" value="GTPASE, IMAP FAMILY MEMBER-RELATED"/>
    <property type="match status" value="1"/>
</dbReference>
<proteinExistence type="inferred from homology"/>
<protein>
    <recommendedName>
        <fullName evidence="6">AIG1-type G domain-containing protein</fullName>
    </recommendedName>
</protein>
<keyword evidence="5" id="KW-1133">Transmembrane helix</keyword>
<sequence length="398" mass="43079">VQVCTSTSVASIMEIVLLGKTGSGMSSAGNVILGEEKFKVSCDPYNVTTDCQTEEANFNYRKITVTDTPGIFDPYRSEEDLKYSIISCLSECAPGPHAFILVLQVGRHTEEEKESVKMILKWFGEEALKHTVVLFTHGDELKNQTITEFVDKNKDLKELVDKCDGRVHVIDSKHWNRKDKNYRSNSFQIKQLLTTIENMVKGNEGRCYTNESLELIAEAIQDEVNKIIQDRMKEFLEEAKSRTEIWKEARNKILKSGVAGAAVGSLLGLLHGVAVGAAVPFVALAGLFTAGVKSILGIRSKKTEVNPRNITVVEAVEGVTEIAGTTAEVAVRDTGAAAAAVGATGAAAKAGETCVDTNHAAKEAAKAAGQAELSAVKEGLDATQKPVSFKDSPYKKRL</sequence>
<evidence type="ECO:0000256" key="5">
    <source>
        <dbReference type="SAM" id="Phobius"/>
    </source>
</evidence>
<keyword evidence="5" id="KW-0472">Membrane</keyword>
<feature type="transmembrane region" description="Helical" evidence="5">
    <location>
        <begin position="269"/>
        <end position="292"/>
    </location>
</feature>
<comment type="similarity">
    <text evidence="1">Belongs to the TRAFAC class TrmE-Era-EngA-EngB-Septin-like GTPase superfamily. AIG1/Toc34/Toc159-like paraseptin GTPase family. IAN subfamily.</text>
</comment>
<dbReference type="FunFam" id="3.40.50.300:FF:000366">
    <property type="entry name" value="GTPase, IMAP family member 2"/>
    <property type="match status" value="1"/>
</dbReference>
<feature type="region of interest" description="Disordered" evidence="4">
    <location>
        <begin position="379"/>
        <end position="398"/>
    </location>
</feature>
<keyword evidence="2" id="KW-0547">Nucleotide-binding</keyword>